<protein>
    <recommendedName>
        <fullName evidence="3">NAD(P)-binding protein</fullName>
    </recommendedName>
</protein>
<dbReference type="RefSeq" id="XP_064705432.1">
    <property type="nucleotide sequence ID" value="XM_064847079.1"/>
</dbReference>
<dbReference type="PANTHER" id="PTHR43431:SF7">
    <property type="entry name" value="OXIDOREDUCTASE, SHORT CHAIN DEHYDROGENASE_REDUCTASE FAMILY (AFU_ORTHOLOGUE AFUA_5G14000)"/>
    <property type="match status" value="1"/>
</dbReference>
<comment type="caution">
    <text evidence="1">The sequence shown here is derived from an EMBL/GenBank/DDBJ whole genome shotgun (WGS) entry which is preliminary data.</text>
</comment>
<dbReference type="InterPro" id="IPR002347">
    <property type="entry name" value="SDR_fam"/>
</dbReference>
<dbReference type="Pfam" id="PF00106">
    <property type="entry name" value="adh_short"/>
    <property type="match status" value="1"/>
</dbReference>
<evidence type="ECO:0000313" key="1">
    <source>
        <dbReference type="EMBL" id="KAK5050932.1"/>
    </source>
</evidence>
<organism evidence="1 2">
    <name type="scientific">Exophiala bonariae</name>
    <dbReference type="NCBI Taxonomy" id="1690606"/>
    <lineage>
        <taxon>Eukaryota</taxon>
        <taxon>Fungi</taxon>
        <taxon>Dikarya</taxon>
        <taxon>Ascomycota</taxon>
        <taxon>Pezizomycotina</taxon>
        <taxon>Eurotiomycetes</taxon>
        <taxon>Chaetothyriomycetidae</taxon>
        <taxon>Chaetothyriales</taxon>
        <taxon>Herpotrichiellaceae</taxon>
        <taxon>Exophiala</taxon>
    </lineage>
</organism>
<keyword evidence="2" id="KW-1185">Reference proteome</keyword>
<dbReference type="SUPFAM" id="SSF51735">
    <property type="entry name" value="NAD(P)-binding Rossmann-fold domains"/>
    <property type="match status" value="1"/>
</dbReference>
<evidence type="ECO:0000313" key="2">
    <source>
        <dbReference type="Proteomes" id="UP001358417"/>
    </source>
</evidence>
<sequence length="218" mass="22400">MANTKAYAIIAGVGPGTGAAIAKKFAKAYSVVLLARSTSSYASLAKEINEGGGNAIGVSTDVSSAESIKNVLKEIDEKFGKEATCAAAIFNAAGKLVIKPFLEQTEESFLAPFDVNCNLPRLLATASQSPKPTYPPTLIFTGATASLKSSANFSSFAVSKFATRALAHSLTREFGPKGVHVAHAIIDGIIDTPGTAGFMADAGPDAKIDPETVSCPTA</sequence>
<dbReference type="PANTHER" id="PTHR43431">
    <property type="entry name" value="OXIDOREDUCTASE, SHORT CHAIN DEHYDROGENASE/REDUCTASE FAMILY (AFU_ORTHOLOGUE AFUA_5G14000)"/>
    <property type="match status" value="1"/>
</dbReference>
<dbReference type="EMBL" id="JAVRRD010000016">
    <property type="protein sequence ID" value="KAK5050932.1"/>
    <property type="molecule type" value="Genomic_DNA"/>
</dbReference>
<gene>
    <name evidence="1" type="ORF">LTR84_003491</name>
</gene>
<proteinExistence type="predicted"/>
<accession>A0AAV9N7B6</accession>
<dbReference type="AlphaFoldDB" id="A0AAV9N7B6"/>
<dbReference type="Proteomes" id="UP001358417">
    <property type="component" value="Unassembled WGS sequence"/>
</dbReference>
<dbReference type="Gene3D" id="3.40.50.720">
    <property type="entry name" value="NAD(P)-binding Rossmann-like Domain"/>
    <property type="match status" value="1"/>
</dbReference>
<name>A0AAV9N7B6_9EURO</name>
<evidence type="ECO:0008006" key="3">
    <source>
        <dbReference type="Google" id="ProtNLM"/>
    </source>
</evidence>
<dbReference type="InterPro" id="IPR036291">
    <property type="entry name" value="NAD(P)-bd_dom_sf"/>
</dbReference>
<reference evidence="1 2" key="1">
    <citation type="submission" date="2023-08" db="EMBL/GenBank/DDBJ databases">
        <title>Black Yeasts Isolated from many extreme environments.</title>
        <authorList>
            <person name="Coleine C."/>
            <person name="Stajich J.E."/>
            <person name="Selbmann L."/>
        </authorList>
    </citation>
    <scope>NUCLEOTIDE SEQUENCE [LARGE SCALE GENOMIC DNA]</scope>
    <source>
        <strain evidence="1 2">CCFEE 5792</strain>
    </source>
</reference>
<dbReference type="GeneID" id="89971678"/>